<dbReference type="Pfam" id="PF07731">
    <property type="entry name" value="Cu-oxidase_2"/>
    <property type="match status" value="1"/>
</dbReference>
<dbReference type="PANTHER" id="PTHR48267">
    <property type="entry name" value="CUPREDOXIN SUPERFAMILY PROTEIN"/>
    <property type="match status" value="1"/>
</dbReference>
<dbReference type="AlphaFoldDB" id="A0A387BBS9"/>
<feature type="domain" description="Plastocyanin-like" evidence="5">
    <location>
        <begin position="71"/>
        <end position="127"/>
    </location>
</feature>
<dbReference type="EMBL" id="CP032630">
    <property type="protein sequence ID" value="AYF99421.1"/>
    <property type="molecule type" value="Genomic_DNA"/>
</dbReference>
<dbReference type="Gene3D" id="2.60.40.420">
    <property type="entry name" value="Cupredoxins - blue copper proteins"/>
    <property type="match status" value="3"/>
</dbReference>
<keyword evidence="2" id="KW-0479">Metal-binding</keyword>
<evidence type="ECO:0000313" key="6">
    <source>
        <dbReference type="EMBL" id="AYF99421.1"/>
    </source>
</evidence>
<dbReference type="KEGG" id="lyd:D7I47_03360"/>
<evidence type="ECO:0000313" key="7">
    <source>
        <dbReference type="Proteomes" id="UP000278886"/>
    </source>
</evidence>
<dbReference type="InterPro" id="IPR008972">
    <property type="entry name" value="Cupredoxin"/>
</dbReference>
<dbReference type="InterPro" id="IPR011706">
    <property type="entry name" value="Cu-oxidase_C"/>
</dbReference>
<reference evidence="7" key="1">
    <citation type="submission" date="2018-09" db="EMBL/GenBank/DDBJ databases">
        <title>Genome sequencing of strain 2DFWR-13.</title>
        <authorList>
            <person name="Heo J."/>
            <person name="Kim S.-J."/>
            <person name="Kwon S.-W."/>
        </authorList>
    </citation>
    <scope>NUCLEOTIDE SEQUENCE [LARGE SCALE GENOMIC DNA]</scope>
    <source>
        <strain evidence="7">2DFWR-13</strain>
    </source>
</reference>
<dbReference type="InterPro" id="IPR045087">
    <property type="entry name" value="Cu-oxidase_fam"/>
</dbReference>
<feature type="domain" description="Plastocyanin-like" evidence="5">
    <location>
        <begin position="147"/>
        <end position="203"/>
    </location>
</feature>
<organism evidence="6 7">
    <name type="scientific">Protaetiibacter intestinalis</name>
    <dbReference type="NCBI Taxonomy" id="2419774"/>
    <lineage>
        <taxon>Bacteria</taxon>
        <taxon>Bacillati</taxon>
        <taxon>Actinomycetota</taxon>
        <taxon>Actinomycetes</taxon>
        <taxon>Micrococcales</taxon>
        <taxon>Microbacteriaceae</taxon>
        <taxon>Protaetiibacter</taxon>
    </lineage>
</organism>
<dbReference type="Proteomes" id="UP000278886">
    <property type="component" value="Chromosome"/>
</dbReference>
<dbReference type="PROSITE" id="PS00080">
    <property type="entry name" value="MULTICOPPER_OXIDASE2"/>
    <property type="match status" value="1"/>
</dbReference>
<keyword evidence="3" id="KW-0560">Oxidoreductase</keyword>
<feature type="domain" description="Plastocyanin-like" evidence="4">
    <location>
        <begin position="403"/>
        <end position="509"/>
    </location>
</feature>
<dbReference type="SUPFAM" id="SSF49503">
    <property type="entry name" value="Cupredoxins"/>
    <property type="match status" value="3"/>
</dbReference>
<dbReference type="PANTHER" id="PTHR48267:SF1">
    <property type="entry name" value="BILIRUBIN OXIDASE"/>
    <property type="match status" value="1"/>
</dbReference>
<accession>A0A387BBS9</accession>
<dbReference type="GO" id="GO:0016491">
    <property type="term" value="F:oxidoreductase activity"/>
    <property type="evidence" value="ECO:0007669"/>
    <property type="project" value="UniProtKB-KW"/>
</dbReference>
<sequence length="510" mass="56247">MLAGIGLGVGIPFVQGSAGSSSTGSLLRSRLPLPEPFTLPFRVPPVLRPRRSDEHADFYDIDQTVADAAIIPGVRTPIWGYQGMFPGPTIESRRGRAAMVTHTNRLPVPTVVHLHGGRTPHDSDGYPTDFVYPVDRSFMDEHAGAGGMHGSVMMGDTSDGERVYSYPLEQRAAMLWYHDHRMDFTGPAVWRGLAGMHIVRDETEDALGLPSGERELPLMITDRSFAADGSLLYPNVDPTLLVKPGVTDAFIAGVLGDVMLVNGTPWPQARVARASYRLRVLNACNARRLDLRLEARPAPQLVQIGTDGGLLASPIAHDHFELAPAQRLDALVDFSGYPPGTTVTLLNDFGDGNMSQIMRFMVEDREAEPYAIPDTLSTVEPLLARDAVARRTFRFRSGDVDHRKGWLIDGRPFRPNDIAAAVELGTVEVWRLVADFHHPVHIHLNPFQVLSRGIGGPGPFDAGWKDTIDLRPSEEAEIAIRFDGYRGKYVFHCHNLEHEDMAMMANFTTR</sequence>
<protein>
    <submittedName>
        <fullName evidence="6">Multicopper oxidase family protein</fullName>
    </submittedName>
</protein>
<proteinExistence type="inferred from homology"/>
<keyword evidence="7" id="KW-1185">Reference proteome</keyword>
<gene>
    <name evidence="6" type="ORF">D7I47_03360</name>
</gene>
<evidence type="ECO:0000259" key="5">
    <source>
        <dbReference type="Pfam" id="PF07732"/>
    </source>
</evidence>
<dbReference type="InterPro" id="IPR011707">
    <property type="entry name" value="Cu-oxidase-like_N"/>
</dbReference>
<evidence type="ECO:0000256" key="1">
    <source>
        <dbReference type="ARBA" id="ARBA00010609"/>
    </source>
</evidence>
<evidence type="ECO:0000256" key="3">
    <source>
        <dbReference type="ARBA" id="ARBA00023002"/>
    </source>
</evidence>
<dbReference type="OrthoDB" id="345021at2"/>
<evidence type="ECO:0000259" key="4">
    <source>
        <dbReference type="Pfam" id="PF07731"/>
    </source>
</evidence>
<dbReference type="Pfam" id="PF07732">
    <property type="entry name" value="Cu-oxidase_3"/>
    <property type="match status" value="2"/>
</dbReference>
<dbReference type="GO" id="GO:0005507">
    <property type="term" value="F:copper ion binding"/>
    <property type="evidence" value="ECO:0007669"/>
    <property type="project" value="InterPro"/>
</dbReference>
<dbReference type="InterPro" id="IPR002355">
    <property type="entry name" value="Cu_oxidase_Cu_BS"/>
</dbReference>
<comment type="similarity">
    <text evidence="1">Belongs to the multicopper oxidase family.</text>
</comment>
<evidence type="ECO:0000256" key="2">
    <source>
        <dbReference type="ARBA" id="ARBA00022723"/>
    </source>
</evidence>
<name>A0A387BBS9_9MICO</name>